<name>A0ABS1DC68_9PROT</name>
<sequence length="139" mass="15416">MPTLLRDPAQIEACPPALRTLHQYWQGKRQGDALPGRDDIDPIELRTYLGRIAIAELRGGDLIYRLVGSELVEEWGNRCGCGTFSGRDRQDNLGRALCSRVHPRQRSGTPAPGQFHGSSAFRSVVLASPEVMRFSTSVR</sequence>
<organism evidence="1 2">
    <name type="scientific">Rhodovibrio sodomensis</name>
    <dbReference type="NCBI Taxonomy" id="1088"/>
    <lineage>
        <taxon>Bacteria</taxon>
        <taxon>Pseudomonadati</taxon>
        <taxon>Pseudomonadota</taxon>
        <taxon>Alphaproteobacteria</taxon>
        <taxon>Rhodospirillales</taxon>
        <taxon>Rhodovibrionaceae</taxon>
        <taxon>Rhodovibrio</taxon>
    </lineage>
</organism>
<dbReference type="InterPro" id="IPR009922">
    <property type="entry name" value="DUF1457"/>
</dbReference>
<evidence type="ECO:0000313" key="1">
    <source>
        <dbReference type="EMBL" id="MBK1668052.1"/>
    </source>
</evidence>
<gene>
    <name evidence="1" type="ORF">CKO28_08380</name>
</gene>
<comment type="caution">
    <text evidence="1">The sequence shown here is derived from an EMBL/GenBank/DDBJ whole genome shotgun (WGS) entry which is preliminary data.</text>
</comment>
<dbReference type="EMBL" id="NRRL01000016">
    <property type="protein sequence ID" value="MBK1668052.1"/>
    <property type="molecule type" value="Genomic_DNA"/>
</dbReference>
<protein>
    <recommendedName>
        <fullName evidence="3">PAS domain-containing protein</fullName>
    </recommendedName>
</protein>
<dbReference type="Pfam" id="PF07310">
    <property type="entry name" value="PAS_5"/>
    <property type="match status" value="1"/>
</dbReference>
<dbReference type="Proteomes" id="UP001296873">
    <property type="component" value="Unassembled WGS sequence"/>
</dbReference>
<evidence type="ECO:0008006" key="3">
    <source>
        <dbReference type="Google" id="ProtNLM"/>
    </source>
</evidence>
<proteinExistence type="predicted"/>
<evidence type="ECO:0000313" key="2">
    <source>
        <dbReference type="Proteomes" id="UP001296873"/>
    </source>
</evidence>
<accession>A0ABS1DC68</accession>
<keyword evidence="2" id="KW-1185">Reference proteome</keyword>
<reference evidence="1 2" key="1">
    <citation type="journal article" date="2020" name="Microorganisms">
        <title>Osmotic Adaptation and Compatible Solute Biosynthesis of Phototrophic Bacteria as Revealed from Genome Analyses.</title>
        <authorList>
            <person name="Imhoff J.F."/>
            <person name="Rahn T."/>
            <person name="Kunzel S."/>
            <person name="Keller A."/>
            <person name="Neulinger S.C."/>
        </authorList>
    </citation>
    <scope>NUCLEOTIDE SEQUENCE [LARGE SCALE GENOMIC DNA]</scope>
    <source>
        <strain evidence="1 2">DSM 9895</strain>
    </source>
</reference>